<dbReference type="Proteomes" id="UP000274327">
    <property type="component" value="Unassembled WGS sequence"/>
</dbReference>
<feature type="domain" description="FAD-binding FR-type" evidence="2">
    <location>
        <begin position="26"/>
        <end position="155"/>
    </location>
</feature>
<dbReference type="GO" id="GO:0016491">
    <property type="term" value="F:oxidoreductase activity"/>
    <property type="evidence" value="ECO:0007669"/>
    <property type="project" value="InterPro"/>
</dbReference>
<dbReference type="InterPro" id="IPR007037">
    <property type="entry name" value="SIP_rossman_dom"/>
</dbReference>
<sequence length="290" mass="31608">MEGMQTTTAQSPSVEAPAARRPRAPRPQAVLEVLGKTRISPRLLRLTLGGEGFSTLHRNEQTDAYVKLLLPAPGSGLQPPYDLDALRAESPELLPTRRTYTVRRWDDAAQTIEIDVVLHGESGEDDHGVAARWADEAQPGDLIAMNGAGGGWSPAADATSHLLIGDHAALPAIAAGLEAMDPDARGLALIHLDHDEDRLELEHPEGVELRWVLGAREQLLDEVAALDLSDHEGLDVFCHVERGITKQLRRLLVKDAGIPREQISISAYWALGRIEDQFQAEKREPIGAID</sequence>
<dbReference type="InterPro" id="IPR039261">
    <property type="entry name" value="FNR_nucleotide-bd"/>
</dbReference>
<dbReference type="Gene3D" id="2.40.30.10">
    <property type="entry name" value="Translation factors"/>
    <property type="match status" value="1"/>
</dbReference>
<dbReference type="SUPFAM" id="SSF63380">
    <property type="entry name" value="Riboflavin synthase domain-like"/>
    <property type="match status" value="1"/>
</dbReference>
<evidence type="ECO:0000259" key="2">
    <source>
        <dbReference type="PROSITE" id="PS51384"/>
    </source>
</evidence>
<dbReference type="AlphaFoldDB" id="A0A3R8RS35"/>
<proteinExistence type="predicted"/>
<dbReference type="InterPro" id="IPR017927">
    <property type="entry name" value="FAD-bd_FR_type"/>
</dbReference>
<feature type="compositionally biased region" description="Polar residues" evidence="1">
    <location>
        <begin position="1"/>
        <end position="13"/>
    </location>
</feature>
<protein>
    <submittedName>
        <fullName evidence="3">Siderophore-interacting protein</fullName>
    </submittedName>
</protein>
<gene>
    <name evidence="3" type="ORF">DS079_04685</name>
</gene>
<evidence type="ECO:0000313" key="3">
    <source>
        <dbReference type="EMBL" id="RRR19558.1"/>
    </source>
</evidence>
<feature type="region of interest" description="Disordered" evidence="1">
    <location>
        <begin position="1"/>
        <end position="26"/>
    </location>
</feature>
<dbReference type="PANTHER" id="PTHR30157">
    <property type="entry name" value="FERRIC REDUCTASE, NADPH-DEPENDENT"/>
    <property type="match status" value="1"/>
</dbReference>
<dbReference type="InterPro" id="IPR017938">
    <property type="entry name" value="Riboflavin_synthase-like_b-brl"/>
</dbReference>
<accession>A0A3R8RS35</accession>
<dbReference type="Pfam" id="PF04954">
    <property type="entry name" value="SIP"/>
    <property type="match status" value="1"/>
</dbReference>
<organism evidence="3 4">
    <name type="scientific">Brachybacterium paraconglomeratum</name>
    <dbReference type="NCBI Taxonomy" id="173362"/>
    <lineage>
        <taxon>Bacteria</taxon>
        <taxon>Bacillati</taxon>
        <taxon>Actinomycetota</taxon>
        <taxon>Actinomycetes</taxon>
        <taxon>Micrococcales</taxon>
        <taxon>Dermabacteraceae</taxon>
        <taxon>Brachybacterium</taxon>
    </lineage>
</organism>
<evidence type="ECO:0000313" key="4">
    <source>
        <dbReference type="Proteomes" id="UP000274327"/>
    </source>
</evidence>
<dbReference type="EMBL" id="QOCI01000002">
    <property type="protein sequence ID" value="RRR19558.1"/>
    <property type="molecule type" value="Genomic_DNA"/>
</dbReference>
<comment type="caution">
    <text evidence="3">The sequence shown here is derived from an EMBL/GenBank/DDBJ whole genome shotgun (WGS) entry which is preliminary data.</text>
</comment>
<dbReference type="InterPro" id="IPR039374">
    <property type="entry name" value="SIP_fam"/>
</dbReference>
<dbReference type="Gene3D" id="3.40.50.80">
    <property type="entry name" value="Nucleotide-binding domain of ferredoxin-NADP reductase (FNR) module"/>
    <property type="match status" value="1"/>
</dbReference>
<dbReference type="CDD" id="cd06193">
    <property type="entry name" value="siderophore_interacting"/>
    <property type="match status" value="1"/>
</dbReference>
<dbReference type="PROSITE" id="PS51384">
    <property type="entry name" value="FAD_FR"/>
    <property type="match status" value="1"/>
</dbReference>
<keyword evidence="4" id="KW-1185">Reference proteome</keyword>
<dbReference type="Pfam" id="PF08021">
    <property type="entry name" value="FAD_binding_9"/>
    <property type="match status" value="1"/>
</dbReference>
<evidence type="ECO:0000256" key="1">
    <source>
        <dbReference type="SAM" id="MobiDB-lite"/>
    </source>
</evidence>
<dbReference type="PANTHER" id="PTHR30157:SF0">
    <property type="entry name" value="NADPH-DEPENDENT FERRIC-CHELATE REDUCTASE"/>
    <property type="match status" value="1"/>
</dbReference>
<name>A0A3R8RS35_9MICO</name>
<dbReference type="InterPro" id="IPR013113">
    <property type="entry name" value="SIP_FAD-bd"/>
</dbReference>
<reference evidence="3 4" key="1">
    <citation type="submission" date="2018-07" db="EMBL/GenBank/DDBJ databases">
        <title>Brachybacteriurn paraconglorneratum KCTC 9916.</title>
        <authorList>
            <person name="Li Y."/>
        </authorList>
    </citation>
    <scope>NUCLEOTIDE SEQUENCE [LARGE SCALE GENOMIC DNA]</scope>
    <source>
        <strain evidence="3 4">KCTC 9916</strain>
    </source>
</reference>